<sequence>MNFSANQKIGVLAEHSVESVFLSWSWTIGRDRIDVGYDLIVEPNQKQFNGHRFLVQIKGTASRKKGKVIAPVAKSRLRQYAVNPIPVFLIRQTADGTKYWLHVQPWAKENEKRLSGNGEAGVPMHSDQVLDDQDAFVSYLAEIFRPPPQQEGAVRELVAQRNRFLSSIDPHCKVRMDVINGNEHYEISSFGKTIKIAAQIDAFESQEKIAEMRDAMRYGLPVTLGLKAIQFTGSKLLDALGINFSGPGSLMIASALNHDGNVSLISGSKRSIYSKEFSIPSRIYLGHSGLGVTNEGRTGVVDFRLLADPINQFENCVNINIGIRGERLSESPLRHYTDLKLLGEWAGDTLEKGSMQVELTFGGKRALIPMPEGAAGEMGRLLVCARALGQLHEIARALNSDFTLSGEWILTGDEIDNIQLLYSVLRGERLEVTIKDFNFEIDNPSLVSDYTLYTIKTTMSLSIGGGSLGDVPVAFDLENYHIEPIQNSSKCRMLSVDGSKAYLYHQES</sequence>
<comment type="caution">
    <text evidence="2">The sequence shown here is derived from an EMBL/GenBank/DDBJ whole genome shotgun (WGS) entry which is preliminary data.</text>
</comment>
<gene>
    <name evidence="2" type="ORF">GCM10007898_26100</name>
</gene>
<dbReference type="Proteomes" id="UP001156627">
    <property type="component" value="Unassembled WGS sequence"/>
</dbReference>
<name>A0ABQ5XEK4_9GAMM</name>
<dbReference type="InterPro" id="IPR025375">
    <property type="entry name" value="DUF4365"/>
</dbReference>
<evidence type="ECO:0000259" key="1">
    <source>
        <dbReference type="Pfam" id="PF14280"/>
    </source>
</evidence>
<dbReference type="RefSeq" id="WP_284332481.1">
    <property type="nucleotide sequence ID" value="NZ_BSOA01000028.1"/>
</dbReference>
<evidence type="ECO:0000313" key="2">
    <source>
        <dbReference type="EMBL" id="GLQ89038.1"/>
    </source>
</evidence>
<dbReference type="EMBL" id="BSOA01000028">
    <property type="protein sequence ID" value="GLQ89038.1"/>
    <property type="molecule type" value="Genomic_DNA"/>
</dbReference>
<protein>
    <recommendedName>
        <fullName evidence="1">DUF4365 domain-containing protein</fullName>
    </recommendedName>
</protein>
<keyword evidence="3" id="KW-1185">Reference proteome</keyword>
<reference evidence="3" key="1">
    <citation type="journal article" date="2019" name="Int. J. Syst. Evol. Microbiol.">
        <title>The Global Catalogue of Microorganisms (GCM) 10K type strain sequencing project: providing services to taxonomists for standard genome sequencing and annotation.</title>
        <authorList>
            <consortium name="The Broad Institute Genomics Platform"/>
            <consortium name="The Broad Institute Genome Sequencing Center for Infectious Disease"/>
            <person name="Wu L."/>
            <person name="Ma J."/>
        </authorList>
    </citation>
    <scope>NUCLEOTIDE SEQUENCE [LARGE SCALE GENOMIC DNA]</scope>
    <source>
        <strain evidence="3">NBRC 111981</strain>
    </source>
</reference>
<proteinExistence type="predicted"/>
<organism evidence="2 3">
    <name type="scientific">Dyella flagellata</name>
    <dbReference type="NCBI Taxonomy" id="1867833"/>
    <lineage>
        <taxon>Bacteria</taxon>
        <taxon>Pseudomonadati</taxon>
        <taxon>Pseudomonadota</taxon>
        <taxon>Gammaproteobacteria</taxon>
        <taxon>Lysobacterales</taxon>
        <taxon>Rhodanobacteraceae</taxon>
        <taxon>Dyella</taxon>
    </lineage>
</organism>
<feature type="domain" description="DUF4365" evidence="1">
    <location>
        <begin position="15"/>
        <end position="111"/>
    </location>
</feature>
<dbReference type="Pfam" id="PF14280">
    <property type="entry name" value="DUF4365"/>
    <property type="match status" value="1"/>
</dbReference>
<evidence type="ECO:0000313" key="3">
    <source>
        <dbReference type="Proteomes" id="UP001156627"/>
    </source>
</evidence>
<accession>A0ABQ5XEK4</accession>